<dbReference type="PROSITE" id="PS50975">
    <property type="entry name" value="ATP_GRASP"/>
    <property type="match status" value="1"/>
</dbReference>
<dbReference type="AlphaFoldDB" id="A0A8J6NQU8"/>
<dbReference type="Gene3D" id="3.30.1490.20">
    <property type="entry name" value="ATP-grasp fold, A domain"/>
    <property type="match status" value="1"/>
</dbReference>
<dbReference type="SUPFAM" id="SSF52210">
    <property type="entry name" value="Succinyl-CoA synthetase domains"/>
    <property type="match status" value="2"/>
</dbReference>
<accession>A0A8J6NQU8</accession>
<comment type="similarity">
    <text evidence="4">In the N-terminal section; belongs to the acetate CoA ligase alpha subunit family.</text>
</comment>
<keyword evidence="3 5" id="KW-0067">ATP-binding</keyword>
<proteinExistence type="inferred from homology"/>
<dbReference type="Gene3D" id="3.40.50.261">
    <property type="entry name" value="Succinyl-CoA synthetase domains"/>
    <property type="match status" value="2"/>
</dbReference>
<dbReference type="InterPro" id="IPR036291">
    <property type="entry name" value="NAD(P)-bd_dom_sf"/>
</dbReference>
<dbReference type="SUPFAM" id="SSF56059">
    <property type="entry name" value="Glutathione synthetase ATP-binding domain-like"/>
    <property type="match status" value="1"/>
</dbReference>
<dbReference type="InterPro" id="IPR043938">
    <property type="entry name" value="Ligase_CoA_dom"/>
</dbReference>
<dbReference type="Pfam" id="PF13380">
    <property type="entry name" value="CoA_binding_2"/>
    <property type="match status" value="1"/>
</dbReference>
<feature type="domain" description="ATP-grasp" evidence="6">
    <location>
        <begin position="498"/>
        <end position="534"/>
    </location>
</feature>
<evidence type="ECO:0000256" key="3">
    <source>
        <dbReference type="ARBA" id="ARBA00022840"/>
    </source>
</evidence>
<dbReference type="Pfam" id="PF13607">
    <property type="entry name" value="Succ_CoA_lig"/>
    <property type="match status" value="1"/>
</dbReference>
<dbReference type="InterPro" id="IPR003781">
    <property type="entry name" value="CoA-bd"/>
</dbReference>
<evidence type="ECO:0000256" key="2">
    <source>
        <dbReference type="ARBA" id="ARBA00022741"/>
    </source>
</evidence>
<dbReference type="InterPro" id="IPR011761">
    <property type="entry name" value="ATP-grasp"/>
</dbReference>
<dbReference type="SUPFAM" id="SSF51735">
    <property type="entry name" value="NAD(P)-binding Rossmann-fold domains"/>
    <property type="match status" value="1"/>
</dbReference>
<dbReference type="NCBIfam" id="TIGR02717">
    <property type="entry name" value="AcCoA-syn-alpha"/>
    <property type="match status" value="1"/>
</dbReference>
<dbReference type="Pfam" id="PF13549">
    <property type="entry name" value="ATP-grasp_5"/>
    <property type="match status" value="1"/>
</dbReference>
<dbReference type="InterPro" id="IPR051538">
    <property type="entry name" value="Acyl-CoA_Synth/Transferase"/>
</dbReference>
<dbReference type="GO" id="GO:0043758">
    <property type="term" value="F:acetate-CoA ligase (ADP-forming) activity"/>
    <property type="evidence" value="ECO:0007669"/>
    <property type="project" value="InterPro"/>
</dbReference>
<keyword evidence="1 7" id="KW-0436">Ligase</keyword>
<dbReference type="Gene3D" id="3.30.470.20">
    <property type="entry name" value="ATP-grasp fold, B domain"/>
    <property type="match status" value="1"/>
</dbReference>
<evidence type="ECO:0000259" key="6">
    <source>
        <dbReference type="PROSITE" id="PS50975"/>
    </source>
</evidence>
<dbReference type="InterPro" id="IPR032875">
    <property type="entry name" value="Succ_CoA_lig_flav_dom"/>
</dbReference>
<keyword evidence="2 5" id="KW-0547">Nucleotide-binding</keyword>
<comment type="caution">
    <text evidence="7">The sequence shown here is derived from an EMBL/GenBank/DDBJ whole genome shotgun (WGS) entry which is preliminary data.</text>
</comment>
<evidence type="ECO:0000313" key="7">
    <source>
        <dbReference type="EMBL" id="MBC8360282.1"/>
    </source>
</evidence>
<dbReference type="FunFam" id="3.30.1490.20:FF:000020">
    <property type="entry name" value="Protein lysine acetyltransferase"/>
    <property type="match status" value="1"/>
</dbReference>
<dbReference type="Pfam" id="PF19045">
    <property type="entry name" value="Ligase_CoA_2"/>
    <property type="match status" value="1"/>
</dbReference>
<evidence type="ECO:0000256" key="5">
    <source>
        <dbReference type="PROSITE-ProRule" id="PRU00409"/>
    </source>
</evidence>
<dbReference type="PANTHER" id="PTHR43334">
    <property type="entry name" value="ACETATE--COA LIGASE [ADP-FORMING]"/>
    <property type="match status" value="1"/>
</dbReference>
<evidence type="ECO:0000256" key="1">
    <source>
        <dbReference type="ARBA" id="ARBA00022598"/>
    </source>
</evidence>
<evidence type="ECO:0000313" key="8">
    <source>
        <dbReference type="Proteomes" id="UP000603434"/>
    </source>
</evidence>
<name>A0A8J6NQU8_9BACT</name>
<evidence type="ECO:0000256" key="4">
    <source>
        <dbReference type="ARBA" id="ARBA00060888"/>
    </source>
</evidence>
<gene>
    <name evidence="7" type="ORF">H8E23_02640</name>
</gene>
<dbReference type="InterPro" id="IPR013815">
    <property type="entry name" value="ATP_grasp_subdomain_1"/>
</dbReference>
<dbReference type="InterPro" id="IPR014089">
    <property type="entry name" value="AcCoA-synth-alpha"/>
</dbReference>
<protein>
    <submittedName>
        <fullName evidence="7">Acetate--CoA ligase family protein</fullName>
    </submittedName>
</protein>
<dbReference type="GO" id="GO:0005524">
    <property type="term" value="F:ATP binding"/>
    <property type="evidence" value="ECO:0007669"/>
    <property type="project" value="UniProtKB-UniRule"/>
</dbReference>
<dbReference type="PANTHER" id="PTHR43334:SF1">
    <property type="entry name" value="3-HYDROXYPROPIONATE--COA LIGASE [ADP-FORMING]"/>
    <property type="match status" value="1"/>
</dbReference>
<dbReference type="EMBL" id="JACNJH010000080">
    <property type="protein sequence ID" value="MBC8360282.1"/>
    <property type="molecule type" value="Genomic_DNA"/>
</dbReference>
<dbReference type="Gene3D" id="3.40.50.720">
    <property type="entry name" value="NAD(P)-binding Rossmann-like Domain"/>
    <property type="match status" value="1"/>
</dbReference>
<dbReference type="GO" id="GO:0046872">
    <property type="term" value="F:metal ion binding"/>
    <property type="evidence" value="ECO:0007669"/>
    <property type="project" value="InterPro"/>
</dbReference>
<sequence length="709" mass="76694">MSSLEYIINPKSIAVVGASNRSGSVGLAVFQNLLQAGYKGILYPVNPKSRSIRGVKAYPKIADIPDEVDLAVVIVPAEKVLAVAQEAAEKGIKGMVVITAGFKEIGGHGVELERELVAFVKSHGIRLVGPNCLGIINTNPEVCMNASFSRRHPKAGNIAFISQSGALCTSVLDSAAGRNIGFSKFVSFGNKGDVNEIDFLSFLKDDPDTSVILMYLEDISDGHRFINIAREITVGAGKPILAVKSGRSEEGAKAAASHTGSLAGHDSTYDAIFHQGGIQRVEGINELFNYTQAFSMQPLPQGDRIAIITNAGGPGIMATDAAIRHGLKLATFTDKTNAKLREHLPSTASIHNPVDVIGDATHQRYEAAIRVILADEGVDGAIIILTPQAMTDILETAKIVTHVSKDTSKPILSSFMGLVDISEGVKYLEENGVPNYFFPEAAARAMASMVKFSQRLELRKSLKRKFIHFPVDQDQATALISEYLQDSGKCYLPEKDAARILQCYGFPLLKSRMVKDPSEIEAAIEDIGLPVAMKIDSKDIVHKTDAGGVRLKINSVKGARKAYEDIMKSAIKYNPDARIEGVLIEQMAEGGVEVILGATRDPRFGPMCMFGLGGIFVEAMKDVTFRLAPMQEISAENMIRSIKAYRVLQGVRGNPPADIEAIKECILRLSQMVTNHPEINELDINPLIVYPQGNGCVIADSRMMLSRCS</sequence>
<reference evidence="7 8" key="1">
    <citation type="submission" date="2020-08" db="EMBL/GenBank/DDBJ databases">
        <title>Bridging the membrane lipid divide: bacteria of the FCB group superphylum have the potential to synthesize archaeal ether lipids.</title>
        <authorList>
            <person name="Villanueva L."/>
            <person name="Von Meijenfeldt F.A.B."/>
            <person name="Westbye A.B."/>
            <person name="Yadav S."/>
            <person name="Hopmans E.C."/>
            <person name="Dutilh B.E."/>
            <person name="Sinninghe Damste J.S."/>
        </authorList>
    </citation>
    <scope>NUCLEOTIDE SEQUENCE [LARGE SCALE GENOMIC DNA]</scope>
    <source>
        <strain evidence="7">NIOZ-UU30</strain>
    </source>
</reference>
<dbReference type="Proteomes" id="UP000603434">
    <property type="component" value="Unassembled WGS sequence"/>
</dbReference>
<organism evidence="7 8">
    <name type="scientific">Candidatus Desulfatibia profunda</name>
    <dbReference type="NCBI Taxonomy" id="2841695"/>
    <lineage>
        <taxon>Bacteria</taxon>
        <taxon>Pseudomonadati</taxon>
        <taxon>Thermodesulfobacteriota</taxon>
        <taxon>Desulfobacteria</taxon>
        <taxon>Desulfobacterales</taxon>
        <taxon>Desulfobacterales incertae sedis</taxon>
        <taxon>Candidatus Desulfatibia</taxon>
    </lineage>
</organism>
<dbReference type="SMART" id="SM00881">
    <property type="entry name" value="CoA_binding"/>
    <property type="match status" value="1"/>
</dbReference>
<dbReference type="InterPro" id="IPR016102">
    <property type="entry name" value="Succinyl-CoA_synth-like"/>
</dbReference>